<dbReference type="GO" id="GO:0016787">
    <property type="term" value="F:hydrolase activity"/>
    <property type="evidence" value="ECO:0007669"/>
    <property type="project" value="InterPro"/>
</dbReference>
<protein>
    <submittedName>
        <fullName evidence="2">Carboxymethylenebutenolidase</fullName>
    </submittedName>
</protein>
<dbReference type="InterPro" id="IPR002925">
    <property type="entry name" value="Dienelactn_hydro"/>
</dbReference>
<dbReference type="KEGG" id="barh:WN72_30610"/>
<name>A0AAE7NX62_9BRAD</name>
<sequence>MASLAALLLPATARSAPNEQFSVAAGNESLPVLRYAAKVTGKRPAVILLHGSRGIELRRRAYERYADALSAGGIDAYLLHYMTTTDTAALDPKTSTQANRKAYDTGRFDGWSDTVSAAITTILGRPDSSGHIGLLGFSLGGFIAANTAARDERVAALAVLYAGLPDAMASKIRHLPPMIELHGEADRNVPIANGKKLIALARSVGAEAEFVPYPDKAHGFDLSDTNPATFDAIGRVTRFFHSRLAA</sequence>
<dbReference type="PANTHER" id="PTHR46623:SF7">
    <property type="entry name" value="CARBOXYMETHYLENEBUTENOLIDASE"/>
    <property type="match status" value="1"/>
</dbReference>
<dbReference type="EMBL" id="CP030050">
    <property type="protein sequence ID" value="QOZ73664.1"/>
    <property type="molecule type" value="Genomic_DNA"/>
</dbReference>
<dbReference type="Proteomes" id="UP000594015">
    <property type="component" value="Chromosome"/>
</dbReference>
<gene>
    <name evidence="2" type="ORF">WN72_30610</name>
</gene>
<dbReference type="InterPro" id="IPR029058">
    <property type="entry name" value="AB_hydrolase_fold"/>
</dbReference>
<reference evidence="2 3" key="1">
    <citation type="submission" date="2018-06" db="EMBL/GenBank/DDBJ databases">
        <title>Comparative genomics of Bradyrhizobium nodulating Arachidis hypogaea.</title>
        <authorList>
            <person name="Li Y."/>
        </authorList>
    </citation>
    <scope>NUCLEOTIDE SEQUENCE [LARGE SCALE GENOMIC DNA]</scope>
    <source>
        <strain evidence="2 3">CCBAU 051107</strain>
    </source>
</reference>
<evidence type="ECO:0000259" key="1">
    <source>
        <dbReference type="Pfam" id="PF01738"/>
    </source>
</evidence>
<dbReference type="Gene3D" id="3.40.50.1820">
    <property type="entry name" value="alpha/beta hydrolase"/>
    <property type="match status" value="1"/>
</dbReference>
<dbReference type="Pfam" id="PF01738">
    <property type="entry name" value="DLH"/>
    <property type="match status" value="1"/>
</dbReference>
<feature type="domain" description="Dienelactone hydrolase" evidence="1">
    <location>
        <begin position="42"/>
        <end position="240"/>
    </location>
</feature>
<dbReference type="InterPro" id="IPR051049">
    <property type="entry name" value="Dienelactone_hydrolase-like"/>
</dbReference>
<proteinExistence type="predicted"/>
<dbReference type="SUPFAM" id="SSF53474">
    <property type="entry name" value="alpha/beta-Hydrolases"/>
    <property type="match status" value="1"/>
</dbReference>
<organism evidence="2 3">
    <name type="scientific">Bradyrhizobium arachidis</name>
    <dbReference type="NCBI Taxonomy" id="858423"/>
    <lineage>
        <taxon>Bacteria</taxon>
        <taxon>Pseudomonadati</taxon>
        <taxon>Pseudomonadota</taxon>
        <taxon>Alphaproteobacteria</taxon>
        <taxon>Hyphomicrobiales</taxon>
        <taxon>Nitrobacteraceae</taxon>
        <taxon>Bradyrhizobium</taxon>
    </lineage>
</organism>
<evidence type="ECO:0000313" key="3">
    <source>
        <dbReference type="Proteomes" id="UP000594015"/>
    </source>
</evidence>
<dbReference type="PANTHER" id="PTHR46623">
    <property type="entry name" value="CARBOXYMETHYLENEBUTENOLIDASE-RELATED"/>
    <property type="match status" value="1"/>
</dbReference>
<evidence type="ECO:0000313" key="2">
    <source>
        <dbReference type="EMBL" id="QOZ73664.1"/>
    </source>
</evidence>
<dbReference type="AlphaFoldDB" id="A0AAE7NX62"/>
<accession>A0AAE7NX62</accession>